<keyword evidence="4" id="KW-1185">Reference proteome</keyword>
<dbReference type="AlphaFoldDB" id="A0A067T0I8"/>
<evidence type="ECO:0000256" key="2">
    <source>
        <dbReference type="SAM" id="Phobius"/>
    </source>
</evidence>
<sequence>MRVARQPQTWTLLPAGSGGVSAKWTQIWTTGPAPTGGAALKGTATWGTSASASTPVGAPSTGSTAPQSTGIESSSPFMLPASASSTSTTDLSSFTPARRSHTGPIIGGIIAAIAAVLLLLALFWKWRRRVPADPCTNNSPKCVVPFDLNEGSAQDLDAVSTHPPADRIEENSSTPTQLLSAPQSTASSSEKGRIPVEAGSSSPYQDHSVHSWDVNLNEKHAAGPSHPHATPGSPSGSPLPSPPYPSSAHHLSFSLRPPSSVTPSDDVPAYVRDPTAMRGRHGMHHHSVTIDPTTSDLLDVPPCYEC</sequence>
<feature type="transmembrane region" description="Helical" evidence="2">
    <location>
        <begin position="105"/>
        <end position="124"/>
    </location>
</feature>
<proteinExistence type="predicted"/>
<feature type="region of interest" description="Disordered" evidence="1">
    <location>
        <begin position="48"/>
        <end position="97"/>
    </location>
</feature>
<feature type="compositionally biased region" description="Low complexity" evidence="1">
    <location>
        <begin position="246"/>
        <end position="268"/>
    </location>
</feature>
<evidence type="ECO:0000313" key="3">
    <source>
        <dbReference type="EMBL" id="KDR76715.1"/>
    </source>
</evidence>
<dbReference type="Proteomes" id="UP000027222">
    <property type="component" value="Unassembled WGS sequence"/>
</dbReference>
<accession>A0A067T0I8</accession>
<feature type="compositionally biased region" description="Polar residues" evidence="1">
    <location>
        <begin position="60"/>
        <end position="76"/>
    </location>
</feature>
<keyword evidence="2" id="KW-0472">Membrane</keyword>
<gene>
    <name evidence="3" type="ORF">GALMADRAFT_247089</name>
</gene>
<feature type="region of interest" description="Disordered" evidence="1">
    <location>
        <begin position="156"/>
        <end position="272"/>
    </location>
</feature>
<dbReference type="HOGENOM" id="CLU_909258_0_0_1"/>
<name>A0A067T0I8_GALM3</name>
<dbReference type="EMBL" id="KL142378">
    <property type="protein sequence ID" value="KDR76715.1"/>
    <property type="molecule type" value="Genomic_DNA"/>
</dbReference>
<protein>
    <submittedName>
        <fullName evidence="3">Uncharacterized protein</fullName>
    </submittedName>
</protein>
<organism evidence="3 4">
    <name type="scientific">Galerina marginata (strain CBS 339.88)</name>
    <dbReference type="NCBI Taxonomy" id="685588"/>
    <lineage>
        <taxon>Eukaryota</taxon>
        <taxon>Fungi</taxon>
        <taxon>Dikarya</taxon>
        <taxon>Basidiomycota</taxon>
        <taxon>Agaricomycotina</taxon>
        <taxon>Agaricomycetes</taxon>
        <taxon>Agaricomycetidae</taxon>
        <taxon>Agaricales</taxon>
        <taxon>Agaricineae</taxon>
        <taxon>Strophariaceae</taxon>
        <taxon>Galerina</taxon>
    </lineage>
</organism>
<evidence type="ECO:0000256" key="1">
    <source>
        <dbReference type="SAM" id="MobiDB-lite"/>
    </source>
</evidence>
<keyword evidence="2" id="KW-1133">Transmembrane helix</keyword>
<evidence type="ECO:0000313" key="4">
    <source>
        <dbReference type="Proteomes" id="UP000027222"/>
    </source>
</evidence>
<reference evidence="4" key="1">
    <citation type="journal article" date="2014" name="Proc. Natl. Acad. Sci. U.S.A.">
        <title>Extensive sampling of basidiomycete genomes demonstrates inadequacy of the white-rot/brown-rot paradigm for wood decay fungi.</title>
        <authorList>
            <person name="Riley R."/>
            <person name="Salamov A.A."/>
            <person name="Brown D.W."/>
            <person name="Nagy L.G."/>
            <person name="Floudas D."/>
            <person name="Held B.W."/>
            <person name="Levasseur A."/>
            <person name="Lombard V."/>
            <person name="Morin E."/>
            <person name="Otillar R."/>
            <person name="Lindquist E.A."/>
            <person name="Sun H."/>
            <person name="LaButti K.M."/>
            <person name="Schmutz J."/>
            <person name="Jabbour D."/>
            <person name="Luo H."/>
            <person name="Baker S.E."/>
            <person name="Pisabarro A.G."/>
            <person name="Walton J.D."/>
            <person name="Blanchette R.A."/>
            <person name="Henrissat B."/>
            <person name="Martin F."/>
            <person name="Cullen D."/>
            <person name="Hibbett D.S."/>
            <person name="Grigoriev I.V."/>
        </authorList>
    </citation>
    <scope>NUCLEOTIDE SEQUENCE [LARGE SCALE GENOMIC DNA]</scope>
    <source>
        <strain evidence="4">CBS 339.88</strain>
    </source>
</reference>
<feature type="compositionally biased region" description="Polar residues" evidence="1">
    <location>
        <begin position="171"/>
        <end position="189"/>
    </location>
</feature>
<feature type="compositionally biased region" description="Low complexity" evidence="1">
    <location>
        <begin position="82"/>
        <end position="95"/>
    </location>
</feature>
<keyword evidence="2" id="KW-0812">Transmembrane</keyword>